<gene>
    <name evidence="2" type="ORF">AVEN_25690_1</name>
</gene>
<organism evidence="2 3">
    <name type="scientific">Araneus ventricosus</name>
    <name type="common">Orbweaver spider</name>
    <name type="synonym">Epeira ventricosa</name>
    <dbReference type="NCBI Taxonomy" id="182803"/>
    <lineage>
        <taxon>Eukaryota</taxon>
        <taxon>Metazoa</taxon>
        <taxon>Ecdysozoa</taxon>
        <taxon>Arthropoda</taxon>
        <taxon>Chelicerata</taxon>
        <taxon>Arachnida</taxon>
        <taxon>Araneae</taxon>
        <taxon>Araneomorphae</taxon>
        <taxon>Entelegynae</taxon>
        <taxon>Araneoidea</taxon>
        <taxon>Araneidae</taxon>
        <taxon>Araneus</taxon>
    </lineage>
</organism>
<reference evidence="2 3" key="1">
    <citation type="journal article" date="2019" name="Sci. Rep.">
        <title>Orb-weaving spider Araneus ventricosus genome elucidates the spidroin gene catalogue.</title>
        <authorList>
            <person name="Kono N."/>
            <person name="Nakamura H."/>
            <person name="Ohtoshi R."/>
            <person name="Moran D.A.P."/>
            <person name="Shinohara A."/>
            <person name="Yoshida Y."/>
            <person name="Fujiwara M."/>
            <person name="Mori M."/>
            <person name="Tomita M."/>
            <person name="Arakawa K."/>
        </authorList>
    </citation>
    <scope>NUCLEOTIDE SEQUENCE [LARGE SCALE GENOMIC DNA]</scope>
</reference>
<sequence length="132" mass="14884">MLTEIHKTCRMGAALEFLSRYHTDGEDFLNRIVTGDARNLGSACQCGDKTTVYGMGPYRFSNPAEESPSNFVSEEADGYRLLGCSRNLAYRIHDTWNNNQFPSLLSHVEETEKSHPEQTSRPTEFWGCASAR</sequence>
<dbReference type="EMBL" id="BGPR01013951">
    <property type="protein sequence ID" value="GBN62990.1"/>
    <property type="molecule type" value="Genomic_DNA"/>
</dbReference>
<proteinExistence type="predicted"/>
<comment type="caution">
    <text evidence="2">The sequence shown here is derived from an EMBL/GenBank/DDBJ whole genome shotgun (WGS) entry which is preliminary data.</text>
</comment>
<evidence type="ECO:0000256" key="1">
    <source>
        <dbReference type="SAM" id="MobiDB-lite"/>
    </source>
</evidence>
<keyword evidence="3" id="KW-1185">Reference proteome</keyword>
<evidence type="ECO:0000313" key="3">
    <source>
        <dbReference type="Proteomes" id="UP000499080"/>
    </source>
</evidence>
<protein>
    <submittedName>
        <fullName evidence="2">Uncharacterized protein</fullName>
    </submittedName>
</protein>
<evidence type="ECO:0000313" key="2">
    <source>
        <dbReference type="EMBL" id="GBN62990.1"/>
    </source>
</evidence>
<name>A0A4Y2QI87_ARAVE</name>
<feature type="compositionally biased region" description="Basic and acidic residues" evidence="1">
    <location>
        <begin position="109"/>
        <end position="118"/>
    </location>
</feature>
<feature type="region of interest" description="Disordered" evidence="1">
    <location>
        <begin position="109"/>
        <end position="132"/>
    </location>
</feature>
<accession>A0A4Y2QI87</accession>
<dbReference type="Proteomes" id="UP000499080">
    <property type="component" value="Unassembled WGS sequence"/>
</dbReference>
<dbReference type="AlphaFoldDB" id="A0A4Y2QI87"/>